<protein>
    <recommendedName>
        <fullName evidence="6">Gfo/Idh/MocA family oxidoreductase</fullName>
    </recommendedName>
</protein>
<dbReference type="PANTHER" id="PTHR43818">
    <property type="entry name" value="BCDNA.GH03377"/>
    <property type="match status" value="1"/>
</dbReference>
<proteinExistence type="predicted"/>
<dbReference type="Gene3D" id="3.40.50.720">
    <property type="entry name" value="NAD(P)-binding Rossmann-like Domain"/>
    <property type="match status" value="1"/>
</dbReference>
<feature type="domain" description="Gfo/Idh/MocA-like oxidoreductase N-terminal" evidence="2">
    <location>
        <begin position="3"/>
        <end position="115"/>
    </location>
</feature>
<dbReference type="GO" id="GO:0000166">
    <property type="term" value="F:nucleotide binding"/>
    <property type="evidence" value="ECO:0007669"/>
    <property type="project" value="InterPro"/>
</dbReference>
<accession>A0A7X3LFW3</accession>
<reference evidence="4 5" key="1">
    <citation type="submission" date="2019-12" db="EMBL/GenBank/DDBJ databases">
        <title>Paenibacillus sp. nov., an endophytic bacterium isolated from the stem of Dendrobium.</title>
        <authorList>
            <person name="Zhao R."/>
        </authorList>
    </citation>
    <scope>NUCLEOTIDE SEQUENCE [LARGE SCALE GENOMIC DNA]</scope>
    <source>
        <strain evidence="4 5">HJL G12</strain>
    </source>
</reference>
<keyword evidence="1" id="KW-0560">Oxidoreductase</keyword>
<evidence type="ECO:0000313" key="4">
    <source>
        <dbReference type="EMBL" id="MWV42605.1"/>
    </source>
</evidence>
<keyword evidence="5" id="KW-1185">Reference proteome</keyword>
<dbReference type="InterPro" id="IPR050463">
    <property type="entry name" value="Gfo/Idh/MocA_oxidrdct_glycsds"/>
</dbReference>
<dbReference type="Pfam" id="PF22725">
    <property type="entry name" value="GFO_IDH_MocA_C3"/>
    <property type="match status" value="1"/>
</dbReference>
<dbReference type="RefSeq" id="WP_160496191.1">
    <property type="nucleotide sequence ID" value="NZ_WUBI01000001.1"/>
</dbReference>
<name>A0A7X3LFW3_9BACL</name>
<evidence type="ECO:0008006" key="6">
    <source>
        <dbReference type="Google" id="ProtNLM"/>
    </source>
</evidence>
<dbReference type="Gene3D" id="3.30.360.10">
    <property type="entry name" value="Dihydrodipicolinate Reductase, domain 2"/>
    <property type="match status" value="1"/>
</dbReference>
<dbReference type="InterPro" id="IPR055170">
    <property type="entry name" value="GFO_IDH_MocA-like_dom"/>
</dbReference>
<dbReference type="AlphaFoldDB" id="A0A7X3LFW3"/>
<dbReference type="InterPro" id="IPR000683">
    <property type="entry name" value="Gfo/Idh/MocA-like_OxRdtase_N"/>
</dbReference>
<gene>
    <name evidence="4" type="ORF">GRF59_03105</name>
</gene>
<dbReference type="SUPFAM" id="SSF51735">
    <property type="entry name" value="NAD(P)-binding Rossmann-fold domains"/>
    <property type="match status" value="1"/>
</dbReference>
<evidence type="ECO:0000259" key="3">
    <source>
        <dbReference type="Pfam" id="PF22725"/>
    </source>
</evidence>
<dbReference type="Proteomes" id="UP000460318">
    <property type="component" value="Unassembled WGS sequence"/>
</dbReference>
<dbReference type="Pfam" id="PF01408">
    <property type="entry name" value="GFO_IDH_MocA"/>
    <property type="match status" value="1"/>
</dbReference>
<comment type="caution">
    <text evidence="4">The sequence shown here is derived from an EMBL/GenBank/DDBJ whole genome shotgun (WGS) entry which is preliminary data.</text>
</comment>
<organism evidence="4 5">
    <name type="scientific">Paenibacillus dendrobii</name>
    <dbReference type="NCBI Taxonomy" id="2691084"/>
    <lineage>
        <taxon>Bacteria</taxon>
        <taxon>Bacillati</taxon>
        <taxon>Bacillota</taxon>
        <taxon>Bacilli</taxon>
        <taxon>Bacillales</taxon>
        <taxon>Paenibacillaceae</taxon>
        <taxon>Paenibacillus</taxon>
    </lineage>
</organism>
<sequence length="324" mass="35032">MIHIGAIGSWNFFHVKEYAALLAPRNDARLVCVSDDQEELARATAEQLDLCARSHEELLADPNIDGVIVVAAPEQAASLIEKAVKAGKAVLADKLIATNGKDAVNVANIIRSGNVPFALDLPFAMKPICLAARQAIDSGRLGRLTGLRIRNAHGGLVNGVLPPHFILDSSSLLTDIGLHGIYMTCLLLGEPDKVMVISSGGSSSHTPSSAVCVMEYGSRLLATVEMGYISPVSPFTMEIYGSEGSFLGGGYDGSARIKRIDDTIWTEMPLIVENEQPITMLEQWLSDMKNTDVEQERIRNLDHGVTIGRMIEAIHESLAYQLLK</sequence>
<evidence type="ECO:0000313" key="5">
    <source>
        <dbReference type="Proteomes" id="UP000460318"/>
    </source>
</evidence>
<dbReference type="GO" id="GO:0016491">
    <property type="term" value="F:oxidoreductase activity"/>
    <property type="evidence" value="ECO:0007669"/>
    <property type="project" value="UniProtKB-KW"/>
</dbReference>
<evidence type="ECO:0000259" key="2">
    <source>
        <dbReference type="Pfam" id="PF01408"/>
    </source>
</evidence>
<dbReference type="PANTHER" id="PTHR43818:SF11">
    <property type="entry name" value="BCDNA.GH03377"/>
    <property type="match status" value="1"/>
</dbReference>
<dbReference type="SUPFAM" id="SSF55347">
    <property type="entry name" value="Glyceraldehyde-3-phosphate dehydrogenase-like, C-terminal domain"/>
    <property type="match status" value="1"/>
</dbReference>
<dbReference type="EMBL" id="WUBI01000001">
    <property type="protein sequence ID" value="MWV42605.1"/>
    <property type="molecule type" value="Genomic_DNA"/>
</dbReference>
<dbReference type="InterPro" id="IPR036291">
    <property type="entry name" value="NAD(P)-bd_dom_sf"/>
</dbReference>
<feature type="domain" description="GFO/IDH/MocA-like oxidoreductase" evidence="3">
    <location>
        <begin position="130"/>
        <end position="246"/>
    </location>
</feature>
<evidence type="ECO:0000256" key="1">
    <source>
        <dbReference type="ARBA" id="ARBA00023002"/>
    </source>
</evidence>